<evidence type="ECO:0000313" key="3">
    <source>
        <dbReference type="Proteomes" id="UP001234495"/>
    </source>
</evidence>
<comment type="caution">
    <text evidence="2">The sequence shown here is derived from an EMBL/GenBank/DDBJ whole genome shotgun (WGS) entry which is preliminary data.</text>
</comment>
<protein>
    <submittedName>
        <fullName evidence="2">Uncharacterized protein</fullName>
    </submittedName>
</protein>
<gene>
    <name evidence="2" type="ORF">J2S19_000186</name>
</gene>
<dbReference type="RefSeq" id="WP_307335789.1">
    <property type="nucleotide sequence ID" value="NZ_JAUSUD010000001.1"/>
</dbReference>
<sequence length="57" mass="6333">MINLDFNEFIKNEARHKSKYVGSDQSNSHKKMKTDSDNSSGNTDAVVGAAGRDIFKK</sequence>
<proteinExistence type="predicted"/>
<keyword evidence="3" id="KW-1185">Reference proteome</keyword>
<reference evidence="2 3" key="1">
    <citation type="submission" date="2023-07" db="EMBL/GenBank/DDBJ databases">
        <title>Genomic Encyclopedia of Type Strains, Phase IV (KMG-IV): sequencing the most valuable type-strain genomes for metagenomic binning, comparative biology and taxonomic classification.</title>
        <authorList>
            <person name="Goeker M."/>
        </authorList>
    </citation>
    <scope>NUCLEOTIDE SEQUENCE [LARGE SCALE GENOMIC DNA]</scope>
    <source>
        <strain evidence="2 3">DSM 29005</strain>
    </source>
</reference>
<organism evidence="2 3">
    <name type="scientific">Metabacillus malikii</name>
    <dbReference type="NCBI Taxonomy" id="1504265"/>
    <lineage>
        <taxon>Bacteria</taxon>
        <taxon>Bacillati</taxon>
        <taxon>Bacillota</taxon>
        <taxon>Bacilli</taxon>
        <taxon>Bacillales</taxon>
        <taxon>Bacillaceae</taxon>
        <taxon>Metabacillus</taxon>
    </lineage>
</organism>
<accession>A0ABT9ZAT1</accession>
<name>A0ABT9ZAT1_9BACI</name>
<dbReference type="EMBL" id="JAUSUD010000001">
    <property type="protein sequence ID" value="MDQ0228936.1"/>
    <property type="molecule type" value="Genomic_DNA"/>
</dbReference>
<evidence type="ECO:0000313" key="2">
    <source>
        <dbReference type="EMBL" id="MDQ0228936.1"/>
    </source>
</evidence>
<feature type="region of interest" description="Disordered" evidence="1">
    <location>
        <begin position="15"/>
        <end position="57"/>
    </location>
</feature>
<dbReference type="Proteomes" id="UP001234495">
    <property type="component" value="Unassembled WGS sequence"/>
</dbReference>
<evidence type="ECO:0000256" key="1">
    <source>
        <dbReference type="SAM" id="MobiDB-lite"/>
    </source>
</evidence>